<gene>
    <name evidence="3" type="ORF">BGZ70_007470</name>
</gene>
<dbReference type="AlphaFoldDB" id="A0A9P6J5X2"/>
<name>A0A9P6J5X2_MORAP</name>
<reference evidence="3" key="1">
    <citation type="journal article" date="2020" name="Fungal Divers.">
        <title>Resolving the Mortierellaceae phylogeny through synthesis of multi-gene phylogenetics and phylogenomics.</title>
        <authorList>
            <person name="Vandepol N."/>
            <person name="Liber J."/>
            <person name="Desiro A."/>
            <person name="Na H."/>
            <person name="Kennedy M."/>
            <person name="Barry K."/>
            <person name="Grigoriev I.V."/>
            <person name="Miller A.N."/>
            <person name="O'Donnell K."/>
            <person name="Stajich J.E."/>
            <person name="Bonito G."/>
        </authorList>
    </citation>
    <scope>NUCLEOTIDE SEQUENCE</scope>
    <source>
        <strain evidence="3">CK1249</strain>
    </source>
</reference>
<dbReference type="EMBL" id="JAAAHY010000476">
    <property type="protein sequence ID" value="KAF9963355.1"/>
    <property type="molecule type" value="Genomic_DNA"/>
</dbReference>
<keyword evidence="2" id="KW-0732">Signal</keyword>
<accession>A0A9P6J5X2</accession>
<dbReference type="OrthoDB" id="2422034at2759"/>
<evidence type="ECO:0000313" key="3">
    <source>
        <dbReference type="EMBL" id="KAF9963355.1"/>
    </source>
</evidence>
<dbReference type="Proteomes" id="UP000738359">
    <property type="component" value="Unassembled WGS sequence"/>
</dbReference>
<proteinExistence type="predicted"/>
<keyword evidence="4" id="KW-1185">Reference proteome</keyword>
<protein>
    <submittedName>
        <fullName evidence="3">Uncharacterized protein</fullName>
    </submittedName>
</protein>
<feature type="signal peptide" evidence="2">
    <location>
        <begin position="1"/>
        <end position="18"/>
    </location>
</feature>
<comment type="caution">
    <text evidence="3">The sequence shown here is derived from an EMBL/GenBank/DDBJ whole genome shotgun (WGS) entry which is preliminary data.</text>
</comment>
<feature type="region of interest" description="Disordered" evidence="1">
    <location>
        <begin position="123"/>
        <end position="150"/>
    </location>
</feature>
<sequence>MKFTVAAASLAVIASVSAQLGPVDPAKLPLGWCMTYTEDSCRDTIAPKICGANSTWTSDCKSTFSSDKVCTSFQVSCTCTPLAGGEKKDISAEAFNETFSLMPYNMCGNLLFSKNSTGPGIVSGDYKADGKRPNATATGAKPAGPSTAAGGNSGASTLQMAFSTLALAAISVGLAVIPM</sequence>
<evidence type="ECO:0000313" key="4">
    <source>
        <dbReference type="Proteomes" id="UP000738359"/>
    </source>
</evidence>
<organism evidence="3 4">
    <name type="scientific">Mortierella alpina</name>
    <name type="common">Oleaginous fungus</name>
    <name type="synonym">Mortierella renispora</name>
    <dbReference type="NCBI Taxonomy" id="64518"/>
    <lineage>
        <taxon>Eukaryota</taxon>
        <taxon>Fungi</taxon>
        <taxon>Fungi incertae sedis</taxon>
        <taxon>Mucoromycota</taxon>
        <taxon>Mortierellomycotina</taxon>
        <taxon>Mortierellomycetes</taxon>
        <taxon>Mortierellales</taxon>
        <taxon>Mortierellaceae</taxon>
        <taxon>Mortierella</taxon>
    </lineage>
</organism>
<feature type="chain" id="PRO_5040170648" evidence="2">
    <location>
        <begin position="19"/>
        <end position="179"/>
    </location>
</feature>
<evidence type="ECO:0000256" key="1">
    <source>
        <dbReference type="SAM" id="MobiDB-lite"/>
    </source>
</evidence>
<evidence type="ECO:0000256" key="2">
    <source>
        <dbReference type="SAM" id="SignalP"/>
    </source>
</evidence>